<gene>
    <name evidence="2" type="ORF">GT037_003998</name>
</gene>
<dbReference type="InterPro" id="IPR038765">
    <property type="entry name" value="Papain-like_cys_pep_sf"/>
</dbReference>
<feature type="compositionally biased region" description="Polar residues" evidence="1">
    <location>
        <begin position="624"/>
        <end position="651"/>
    </location>
</feature>
<feature type="compositionally biased region" description="Polar residues" evidence="1">
    <location>
        <begin position="465"/>
        <end position="477"/>
    </location>
</feature>
<reference evidence="2" key="1">
    <citation type="submission" date="2020-01" db="EMBL/GenBank/DDBJ databases">
        <authorList>
            <person name="Feng Z.H.Z."/>
        </authorList>
    </citation>
    <scope>NUCLEOTIDE SEQUENCE</scope>
    <source>
        <strain evidence="2">CBS107.38</strain>
    </source>
</reference>
<feature type="region of interest" description="Disordered" evidence="1">
    <location>
        <begin position="1378"/>
        <end position="1404"/>
    </location>
</feature>
<feature type="compositionally biased region" description="Low complexity" evidence="1">
    <location>
        <begin position="290"/>
        <end position="312"/>
    </location>
</feature>
<feature type="compositionally biased region" description="Low complexity" evidence="1">
    <location>
        <begin position="1388"/>
        <end position="1403"/>
    </location>
</feature>
<dbReference type="Proteomes" id="UP000596902">
    <property type="component" value="Unassembled WGS sequence"/>
</dbReference>
<feature type="region of interest" description="Disordered" evidence="1">
    <location>
        <begin position="464"/>
        <end position="523"/>
    </location>
</feature>
<feature type="compositionally biased region" description="Polar residues" evidence="1">
    <location>
        <begin position="84"/>
        <end position="113"/>
    </location>
</feature>
<feature type="compositionally biased region" description="Polar residues" evidence="1">
    <location>
        <begin position="496"/>
        <end position="521"/>
    </location>
</feature>
<evidence type="ECO:0000313" key="2">
    <source>
        <dbReference type="EMBL" id="KAF7678617.1"/>
    </source>
</evidence>
<dbReference type="Gene3D" id="3.40.395.10">
    <property type="entry name" value="Adenoviral Proteinase, Chain A"/>
    <property type="match status" value="1"/>
</dbReference>
<feature type="region of interest" description="Disordered" evidence="1">
    <location>
        <begin position="903"/>
        <end position="925"/>
    </location>
</feature>
<feature type="compositionally biased region" description="Polar residues" evidence="1">
    <location>
        <begin position="380"/>
        <end position="397"/>
    </location>
</feature>
<name>A0A8H7BBM4_9PLEO</name>
<dbReference type="EMBL" id="JAAABM010000004">
    <property type="protein sequence ID" value="KAF7678617.1"/>
    <property type="molecule type" value="Genomic_DNA"/>
</dbReference>
<evidence type="ECO:0000256" key="1">
    <source>
        <dbReference type="SAM" id="MobiDB-lite"/>
    </source>
</evidence>
<accession>A0A8H7BBM4</accession>
<dbReference type="SUPFAM" id="SSF54001">
    <property type="entry name" value="Cysteine proteinases"/>
    <property type="match status" value="1"/>
</dbReference>
<feature type="region of interest" description="Disordered" evidence="1">
    <location>
        <begin position="1"/>
        <end position="253"/>
    </location>
</feature>
<organism evidence="2 3">
    <name type="scientific">Alternaria burnsii</name>
    <dbReference type="NCBI Taxonomy" id="1187904"/>
    <lineage>
        <taxon>Eukaryota</taxon>
        <taxon>Fungi</taxon>
        <taxon>Dikarya</taxon>
        <taxon>Ascomycota</taxon>
        <taxon>Pezizomycotina</taxon>
        <taxon>Dothideomycetes</taxon>
        <taxon>Pleosporomycetidae</taxon>
        <taxon>Pleosporales</taxon>
        <taxon>Pleosporineae</taxon>
        <taxon>Pleosporaceae</taxon>
        <taxon>Alternaria</taxon>
        <taxon>Alternaria sect. Alternaria</taxon>
    </lineage>
</organism>
<feature type="compositionally biased region" description="Polar residues" evidence="1">
    <location>
        <begin position="695"/>
        <end position="704"/>
    </location>
</feature>
<feature type="compositionally biased region" description="Low complexity" evidence="1">
    <location>
        <begin position="484"/>
        <end position="495"/>
    </location>
</feature>
<sequence length="1468" mass="160918">MPTHSRKSSGGASQHTTQRRNSTSQQTPPKPPKPPKHLRNNTAPEPPTLLRLPSVSSTTSARRPPASHSGHGIDNSRGPPVTLVTRSRSSQNPADFAYAQQQQLIHSGLVSPTSSHHSSSRRRGEDELGTSSEAPRPPPQQTSAADPGTGNLPRPRPPRRASTSSSRPPPPRRMASSTDESSEYDSGPRSRMEDYHAAHSGRGAPAPATPGADGEKEDLFLNIAADSAPKPQRPAESATARVDRLKVSAPARADNMYERIEFSKRTLYPADTPAAYTSSSRVARVNNRQSLPSALQSPSPVQSTSVTPTTTSRIPSAVALEARSSGIRRSSLLPTPSRYERSPNSPAPDAIRTRDLNHKASFTSSRRDAELSPRDFLAQFSNSSRRPSQPEVQHTPPSRTPAYPYRPSNLSHEPRTPQVETSFEAGSRADGTESHGSTGPAASVWDELDELKSRIRKIEMGGKIPSTSGAIVNQASASADRPRTANTSATTVSSSPNQQRKSNPSPSESTVGSNTPNNSKTHPLLRDALSKARQHVSPAVYRTLESTATEALALAEMSGSAGPQGTLHSASSIINGSVVSDRQVRRKADNLCRSLTELCIALCDTKTGLASPAFRSNTATISRRPSVQFNGDSPTIRQSIEPESNTLTGVSPSRAMSRIEARRTSMLIPEPNGSQRGNSQEPYDDRHTPSRMQRAGTSFHQTRNSVDEEDEDPIFRAPSRAMTSIDFRARHGGQSQADNKNRFSRQYTSREPMPDLQPSPALQTTASLRRPSVSSSTPSNEHSLLFRDGQSRYGHNLGREGSPANYEKTLTGGLRPRAQLNVARNPNNRHSVGVLEQAVIVTPRPLAGSHIAQVATTSDPIYSTVSTSNFGSRKRSHDIMVEQNEVSDERMPVQVTAQVALTSSDQSVPHPNSSSQSQSTAGSQSLIPTVVPVSMSQPDSDSCLKSSAVDIDFLQGAEPHIWSKRLASPPVQSDPTMDLQLLGDTHKRSRSQEEKHTRCTMPITPSFLDDFSNEQDRLRLQTSETEIPYVALSQHSLPDPRRYAAFVPMFYTEIPHNTENFLELGDVTLQNDAFHYIGATCYALSGMEVWMRGESLDMALEVLRRDEDCDTYGIDIANSTVAQICCFASSGIDGPSGEYDQYRARYNNKNWIIVVCNDGMGGIENDGTSGSHWSMVAMDRISKIAYYYDSLWVDRHEYQNLGRNISLGMLNILGEDISLWKYLIQLESPDQNFDNLFKQDGGACGPFVYKMTQILIRYIKSQQSLGVERLSLAVNYAWVTQVFSPQFHSGVVRREMQDSIFRWHRINRAAAIADRHDYQAIQDTDAVLDDGPVVSFEIPPKPRLPVLRRTRHTNKLSRSHHIRRGCFSGTNYHDPVDLDDSDENWTMGNSSDNSTAGSSSGGTVITGHEVLWEDAGVDTAMDDEKLFPVLDSGIQHIEATDDVQDEHTPVRLHRVVSPTEPVDAKDIV</sequence>
<feature type="compositionally biased region" description="Low complexity" evidence="1">
    <location>
        <begin position="201"/>
        <end position="212"/>
    </location>
</feature>
<feature type="compositionally biased region" description="Low complexity" evidence="1">
    <location>
        <begin position="13"/>
        <end position="27"/>
    </location>
</feature>
<feature type="compositionally biased region" description="Polar residues" evidence="1">
    <location>
        <begin position="760"/>
        <end position="782"/>
    </location>
</feature>
<dbReference type="GeneID" id="62202223"/>
<proteinExistence type="predicted"/>
<evidence type="ECO:0000313" key="3">
    <source>
        <dbReference type="Proteomes" id="UP000596902"/>
    </source>
</evidence>
<feature type="compositionally biased region" description="Polar residues" evidence="1">
    <location>
        <begin position="903"/>
        <end position="912"/>
    </location>
</feature>
<reference evidence="2" key="2">
    <citation type="submission" date="2020-08" db="EMBL/GenBank/DDBJ databases">
        <title>Draft Genome Sequence of Cumin Blight Pathogen Alternaria burnsii.</title>
        <authorList>
            <person name="Feng Z."/>
        </authorList>
    </citation>
    <scope>NUCLEOTIDE SEQUENCE</scope>
    <source>
        <strain evidence="2">CBS107.38</strain>
    </source>
</reference>
<feature type="compositionally biased region" description="Low complexity" evidence="1">
    <location>
        <begin position="913"/>
        <end position="925"/>
    </location>
</feature>
<dbReference type="RefSeq" id="XP_038788752.1">
    <property type="nucleotide sequence ID" value="XM_038929045.1"/>
</dbReference>
<feature type="compositionally biased region" description="Polar residues" evidence="1">
    <location>
        <begin position="672"/>
        <end position="681"/>
    </location>
</feature>
<feature type="region of interest" description="Disordered" evidence="1">
    <location>
        <begin position="380"/>
        <end position="445"/>
    </location>
</feature>
<keyword evidence="3" id="KW-1185">Reference proteome</keyword>
<protein>
    <recommendedName>
        <fullName evidence="4">Ubiquitin-like protease family profile domain-containing protein</fullName>
    </recommendedName>
</protein>
<feature type="region of interest" description="Disordered" evidence="1">
    <location>
        <begin position="290"/>
        <end position="356"/>
    </location>
</feature>
<evidence type="ECO:0008006" key="4">
    <source>
        <dbReference type="Google" id="ProtNLM"/>
    </source>
</evidence>
<comment type="caution">
    <text evidence="2">The sequence shown here is derived from an EMBL/GenBank/DDBJ whole genome shotgun (WGS) entry which is preliminary data.</text>
</comment>
<feature type="region of interest" description="Disordered" evidence="1">
    <location>
        <begin position="624"/>
        <end position="804"/>
    </location>
</feature>
<feature type="compositionally biased region" description="Basic and acidic residues" evidence="1">
    <location>
        <begin position="186"/>
        <end position="197"/>
    </location>
</feature>
<feature type="compositionally biased region" description="Polar residues" evidence="1">
    <location>
        <begin position="733"/>
        <end position="749"/>
    </location>
</feature>